<evidence type="ECO:0000256" key="6">
    <source>
        <dbReference type="SAM" id="Phobius"/>
    </source>
</evidence>
<accession>A0ABD1M728</accession>
<evidence type="ECO:0000256" key="1">
    <source>
        <dbReference type="ARBA" id="ARBA00004167"/>
    </source>
</evidence>
<dbReference type="SUPFAM" id="SSF46785">
    <property type="entry name" value="Winged helix' DNA-binding domain"/>
    <property type="match status" value="1"/>
</dbReference>
<dbReference type="PANTHER" id="PTHR48176:SF1">
    <property type="entry name" value="DDRGK DOMAIN-CONTAINING PROTEIN 1"/>
    <property type="match status" value="1"/>
</dbReference>
<evidence type="ECO:0000313" key="8">
    <source>
        <dbReference type="Proteomes" id="UP001603857"/>
    </source>
</evidence>
<dbReference type="EMBL" id="JBGMDY010000006">
    <property type="protein sequence ID" value="KAL2331584.1"/>
    <property type="molecule type" value="Genomic_DNA"/>
</dbReference>
<keyword evidence="3 6" id="KW-1133">Transmembrane helix</keyword>
<evidence type="ECO:0000256" key="2">
    <source>
        <dbReference type="ARBA" id="ARBA00022692"/>
    </source>
</evidence>
<protein>
    <recommendedName>
        <fullName evidence="9">DDRGK domain-containing protein 1</fullName>
    </recommendedName>
</protein>
<feature type="compositionally biased region" description="Basic and acidic residues" evidence="5">
    <location>
        <begin position="29"/>
        <end position="47"/>
    </location>
</feature>
<dbReference type="GO" id="GO:0016020">
    <property type="term" value="C:membrane"/>
    <property type="evidence" value="ECO:0007669"/>
    <property type="project" value="UniProtKB-SubCell"/>
</dbReference>
<comment type="caution">
    <text evidence="7">The sequence shown here is derived from an EMBL/GenBank/DDBJ whole genome shotgun (WGS) entry which is preliminary data.</text>
</comment>
<dbReference type="AlphaFoldDB" id="A0ABD1M728"/>
<evidence type="ECO:0000313" key="7">
    <source>
        <dbReference type="EMBL" id="KAL2331584.1"/>
    </source>
</evidence>
<feature type="transmembrane region" description="Helical" evidence="6">
    <location>
        <begin position="6"/>
        <end position="23"/>
    </location>
</feature>
<dbReference type="PANTHER" id="PTHR48176">
    <property type="entry name" value="DDRGK DOMAIN-CONTAINING PROTEIN 1"/>
    <property type="match status" value="1"/>
</dbReference>
<evidence type="ECO:0000256" key="4">
    <source>
        <dbReference type="ARBA" id="ARBA00023136"/>
    </source>
</evidence>
<dbReference type="Pfam" id="PF09756">
    <property type="entry name" value="DDRGK"/>
    <property type="match status" value="2"/>
</dbReference>
<dbReference type="Gene3D" id="1.10.10.10">
    <property type="entry name" value="Winged helix-like DNA-binding domain superfamily/Winged helix DNA-binding domain"/>
    <property type="match status" value="1"/>
</dbReference>
<comment type="subcellular location">
    <subcellularLocation>
        <location evidence="1">Membrane</location>
        <topology evidence="1">Single-pass membrane protein</topology>
    </subcellularLocation>
</comment>
<dbReference type="InterPro" id="IPR036388">
    <property type="entry name" value="WH-like_DNA-bd_sf"/>
</dbReference>
<keyword evidence="4 6" id="KW-0472">Membrane</keyword>
<evidence type="ECO:0008006" key="9">
    <source>
        <dbReference type="Google" id="ProtNLM"/>
    </source>
</evidence>
<feature type="region of interest" description="Disordered" evidence="5">
    <location>
        <begin position="27"/>
        <end position="133"/>
    </location>
</feature>
<proteinExistence type="predicted"/>
<dbReference type="Proteomes" id="UP001603857">
    <property type="component" value="Unassembled WGS sequence"/>
</dbReference>
<keyword evidence="8" id="KW-1185">Reference proteome</keyword>
<dbReference type="InterPro" id="IPR036390">
    <property type="entry name" value="WH_DNA-bd_sf"/>
</dbReference>
<sequence>MEELFVAILSMLLVVALIPLYLWKRRHDSRSPPHRDEPPQAPRRETVARATATRRMRRRPAASGASTSSDPPATLEESAGESDDEAAAGGYEAKQLKKKEIKRQEREARRQAEEASRESRQAKQDRYSEIRRLKDEEREARERMLEEEARAQKAKEEEAAALEFEKWKGEFSVDDEGTLEEVQDSTEDLLANFVDYIKKQKCVTLEDLAAEFKLRTQDDMIIVGSRKESQMVKWTCFRKLQTLPAFTSCRLSDLLLHTMGCMTCRLSGVMDDRGKFIYISHEEMKAVADYIKRQGRVSISHLASKSNQFIDLEPKVQYSEDINVVEEITVN</sequence>
<evidence type="ECO:0000256" key="3">
    <source>
        <dbReference type="ARBA" id="ARBA00022989"/>
    </source>
</evidence>
<name>A0ABD1M728_9FABA</name>
<dbReference type="InterPro" id="IPR050899">
    <property type="entry name" value="DDRGK_domain-containing"/>
</dbReference>
<evidence type="ECO:0000256" key="5">
    <source>
        <dbReference type="SAM" id="MobiDB-lite"/>
    </source>
</evidence>
<dbReference type="InterPro" id="IPR019153">
    <property type="entry name" value="DDRGK_dom-contain"/>
</dbReference>
<reference evidence="7 8" key="1">
    <citation type="submission" date="2024-08" db="EMBL/GenBank/DDBJ databases">
        <title>Insights into the chromosomal genome structure of Flemingia macrophylla.</title>
        <authorList>
            <person name="Ding Y."/>
            <person name="Zhao Y."/>
            <person name="Bi W."/>
            <person name="Wu M."/>
            <person name="Zhao G."/>
            <person name="Gong Y."/>
            <person name="Li W."/>
            <person name="Zhang P."/>
        </authorList>
    </citation>
    <scope>NUCLEOTIDE SEQUENCE [LARGE SCALE GENOMIC DNA]</scope>
    <source>
        <strain evidence="7">DYQJB</strain>
        <tissue evidence="7">Leaf</tissue>
    </source>
</reference>
<gene>
    <name evidence="7" type="ORF">Fmac_019165</name>
</gene>
<keyword evidence="2 6" id="KW-0812">Transmembrane</keyword>
<organism evidence="7 8">
    <name type="scientific">Flemingia macrophylla</name>
    <dbReference type="NCBI Taxonomy" id="520843"/>
    <lineage>
        <taxon>Eukaryota</taxon>
        <taxon>Viridiplantae</taxon>
        <taxon>Streptophyta</taxon>
        <taxon>Embryophyta</taxon>
        <taxon>Tracheophyta</taxon>
        <taxon>Spermatophyta</taxon>
        <taxon>Magnoliopsida</taxon>
        <taxon>eudicotyledons</taxon>
        <taxon>Gunneridae</taxon>
        <taxon>Pentapetalae</taxon>
        <taxon>rosids</taxon>
        <taxon>fabids</taxon>
        <taxon>Fabales</taxon>
        <taxon>Fabaceae</taxon>
        <taxon>Papilionoideae</taxon>
        <taxon>50 kb inversion clade</taxon>
        <taxon>NPAAA clade</taxon>
        <taxon>indigoferoid/millettioid clade</taxon>
        <taxon>Phaseoleae</taxon>
        <taxon>Flemingia</taxon>
    </lineage>
</organism>
<feature type="compositionally biased region" description="Basic and acidic residues" evidence="5">
    <location>
        <begin position="102"/>
        <end position="133"/>
    </location>
</feature>
<dbReference type="SMART" id="SM01128">
    <property type="entry name" value="DDRGK"/>
    <property type="match status" value="1"/>
</dbReference>